<gene>
    <name evidence="1" type="ORF">GCM10007140_13350</name>
</gene>
<protein>
    <submittedName>
        <fullName evidence="1">Uncharacterized protein</fullName>
    </submittedName>
</protein>
<keyword evidence="2" id="KW-1185">Reference proteome</keyword>
<comment type="caution">
    <text evidence="1">The sequence shown here is derived from an EMBL/GenBank/DDBJ whole genome shotgun (WGS) entry which is preliminary data.</text>
</comment>
<organism evidence="1 2">
    <name type="scientific">Priestia taiwanensis</name>
    <dbReference type="NCBI Taxonomy" id="1347902"/>
    <lineage>
        <taxon>Bacteria</taxon>
        <taxon>Bacillati</taxon>
        <taxon>Bacillota</taxon>
        <taxon>Bacilli</taxon>
        <taxon>Bacillales</taxon>
        <taxon>Bacillaceae</taxon>
        <taxon>Priestia</taxon>
    </lineage>
</organism>
<reference evidence="1" key="1">
    <citation type="journal article" date="2014" name="Int. J. Syst. Evol. Microbiol.">
        <title>Complete genome sequence of Corynebacterium casei LMG S-19264T (=DSM 44701T), isolated from a smear-ripened cheese.</title>
        <authorList>
            <consortium name="US DOE Joint Genome Institute (JGI-PGF)"/>
            <person name="Walter F."/>
            <person name="Albersmeier A."/>
            <person name="Kalinowski J."/>
            <person name="Ruckert C."/>
        </authorList>
    </citation>
    <scope>NUCLEOTIDE SEQUENCE</scope>
    <source>
        <strain evidence="1">CGMCC 1.12698</strain>
    </source>
</reference>
<dbReference type="RefSeq" id="WP_188387605.1">
    <property type="nucleotide sequence ID" value="NZ_BMFK01000001.1"/>
</dbReference>
<evidence type="ECO:0000313" key="1">
    <source>
        <dbReference type="EMBL" id="GGE64463.1"/>
    </source>
</evidence>
<sequence>MTKREVFHLLSKIASAYPIKNTEITQEKIDIYYEVFTNCDFQHVIDKLKRYISAGNKYPPMLGDLIPETYKEVSSEIYSLEIHKWSNNAASIDDIERIIEDTKRKLKR</sequence>
<proteinExistence type="predicted"/>
<dbReference type="Gene3D" id="1.10.8.200">
    <property type="entry name" value="Replisome organizer (g39p helicase loader/inhibitor protein)"/>
    <property type="match status" value="1"/>
</dbReference>
<dbReference type="AlphaFoldDB" id="A0A917APF2"/>
<name>A0A917APF2_9BACI</name>
<dbReference type="Proteomes" id="UP000605259">
    <property type="component" value="Unassembled WGS sequence"/>
</dbReference>
<accession>A0A917APF2</accession>
<dbReference type="EMBL" id="BMFK01000001">
    <property type="protein sequence ID" value="GGE64463.1"/>
    <property type="molecule type" value="Genomic_DNA"/>
</dbReference>
<evidence type="ECO:0000313" key="2">
    <source>
        <dbReference type="Proteomes" id="UP000605259"/>
    </source>
</evidence>
<reference evidence="1" key="2">
    <citation type="submission" date="2020-09" db="EMBL/GenBank/DDBJ databases">
        <authorList>
            <person name="Sun Q."/>
            <person name="Zhou Y."/>
        </authorList>
    </citation>
    <scope>NUCLEOTIDE SEQUENCE</scope>
    <source>
        <strain evidence="1">CGMCC 1.12698</strain>
    </source>
</reference>